<name>A0A8T0EBX0_ARGBR</name>
<evidence type="ECO:0000313" key="2">
    <source>
        <dbReference type="EMBL" id="KAF8770209.1"/>
    </source>
</evidence>
<comment type="caution">
    <text evidence="2">The sequence shown here is derived from an EMBL/GenBank/DDBJ whole genome shotgun (WGS) entry which is preliminary data.</text>
</comment>
<protein>
    <submittedName>
        <fullName evidence="2">Uncharacterized protein</fullName>
    </submittedName>
</protein>
<dbReference type="EMBL" id="JABXBU010002228">
    <property type="protein sequence ID" value="KAF8770209.1"/>
    <property type="molecule type" value="Genomic_DNA"/>
</dbReference>
<reference evidence="2" key="1">
    <citation type="journal article" date="2020" name="bioRxiv">
        <title>Chromosome-level reference genome of the European wasp spider Argiope bruennichi: a resource for studies on range expansion and evolutionary adaptation.</title>
        <authorList>
            <person name="Sheffer M.M."/>
            <person name="Hoppe A."/>
            <person name="Krehenwinkel H."/>
            <person name="Uhl G."/>
            <person name="Kuss A.W."/>
            <person name="Jensen L."/>
            <person name="Jensen C."/>
            <person name="Gillespie R.G."/>
            <person name="Hoff K.J."/>
            <person name="Prost S."/>
        </authorList>
    </citation>
    <scope>NUCLEOTIDE SEQUENCE</scope>
</reference>
<keyword evidence="3" id="KW-1185">Reference proteome</keyword>
<dbReference type="Proteomes" id="UP000807504">
    <property type="component" value="Unassembled WGS sequence"/>
</dbReference>
<gene>
    <name evidence="2" type="ORF">HNY73_017768</name>
</gene>
<evidence type="ECO:0000256" key="1">
    <source>
        <dbReference type="SAM" id="MobiDB-lite"/>
    </source>
</evidence>
<dbReference type="AlphaFoldDB" id="A0A8T0EBX0"/>
<proteinExistence type="predicted"/>
<feature type="region of interest" description="Disordered" evidence="1">
    <location>
        <begin position="20"/>
        <end position="41"/>
    </location>
</feature>
<accession>A0A8T0EBX0</accession>
<sequence>MPRKYLSLAEALALFEQLPSDDDSFLSGSDEDTRSNGNADTNFEIKIRHNDVSVIKKERRLSQIDTT</sequence>
<organism evidence="2 3">
    <name type="scientific">Argiope bruennichi</name>
    <name type="common">Wasp spider</name>
    <name type="synonym">Aranea bruennichi</name>
    <dbReference type="NCBI Taxonomy" id="94029"/>
    <lineage>
        <taxon>Eukaryota</taxon>
        <taxon>Metazoa</taxon>
        <taxon>Ecdysozoa</taxon>
        <taxon>Arthropoda</taxon>
        <taxon>Chelicerata</taxon>
        <taxon>Arachnida</taxon>
        <taxon>Araneae</taxon>
        <taxon>Araneomorphae</taxon>
        <taxon>Entelegynae</taxon>
        <taxon>Araneoidea</taxon>
        <taxon>Araneidae</taxon>
        <taxon>Argiope</taxon>
    </lineage>
</organism>
<evidence type="ECO:0000313" key="3">
    <source>
        <dbReference type="Proteomes" id="UP000807504"/>
    </source>
</evidence>
<reference evidence="2" key="2">
    <citation type="submission" date="2020-06" db="EMBL/GenBank/DDBJ databases">
        <authorList>
            <person name="Sheffer M."/>
        </authorList>
    </citation>
    <scope>NUCLEOTIDE SEQUENCE</scope>
</reference>